<accession>A0A820L5H3</accession>
<evidence type="ECO:0000313" key="2">
    <source>
        <dbReference type="Proteomes" id="UP000663836"/>
    </source>
</evidence>
<evidence type="ECO:0008006" key="3">
    <source>
        <dbReference type="Google" id="ProtNLM"/>
    </source>
</evidence>
<feature type="non-terminal residue" evidence="1">
    <location>
        <position position="42"/>
    </location>
</feature>
<proteinExistence type="predicted"/>
<name>A0A820L5H3_9BILA</name>
<dbReference type="SUPFAM" id="SSF48452">
    <property type="entry name" value="TPR-like"/>
    <property type="match status" value="1"/>
</dbReference>
<dbReference type="EMBL" id="CAJOBD010049862">
    <property type="protein sequence ID" value="CAF4347993.1"/>
    <property type="molecule type" value="Genomic_DNA"/>
</dbReference>
<dbReference type="InterPro" id="IPR011990">
    <property type="entry name" value="TPR-like_helical_dom_sf"/>
</dbReference>
<protein>
    <recommendedName>
        <fullName evidence="3">Kinesin light chain</fullName>
    </recommendedName>
</protein>
<reference evidence="1" key="1">
    <citation type="submission" date="2021-02" db="EMBL/GenBank/DDBJ databases">
        <authorList>
            <person name="Nowell W R."/>
        </authorList>
    </citation>
    <scope>NUCLEOTIDE SEQUENCE</scope>
</reference>
<sequence length="42" mass="4876">MKDYSKALDNFEKCLSIRQKALPDDHPDRATIYSDIGDVHRL</sequence>
<evidence type="ECO:0000313" key="1">
    <source>
        <dbReference type="EMBL" id="CAF4347993.1"/>
    </source>
</evidence>
<dbReference type="Gene3D" id="1.25.40.10">
    <property type="entry name" value="Tetratricopeptide repeat domain"/>
    <property type="match status" value="1"/>
</dbReference>
<comment type="caution">
    <text evidence="1">The sequence shown here is derived from an EMBL/GenBank/DDBJ whole genome shotgun (WGS) entry which is preliminary data.</text>
</comment>
<gene>
    <name evidence="1" type="ORF">JBS370_LOCUS41836</name>
</gene>
<dbReference type="AlphaFoldDB" id="A0A820L5H3"/>
<feature type="non-terminal residue" evidence="1">
    <location>
        <position position="1"/>
    </location>
</feature>
<organism evidence="1 2">
    <name type="scientific">Rotaria sordida</name>
    <dbReference type="NCBI Taxonomy" id="392033"/>
    <lineage>
        <taxon>Eukaryota</taxon>
        <taxon>Metazoa</taxon>
        <taxon>Spiralia</taxon>
        <taxon>Gnathifera</taxon>
        <taxon>Rotifera</taxon>
        <taxon>Eurotatoria</taxon>
        <taxon>Bdelloidea</taxon>
        <taxon>Philodinida</taxon>
        <taxon>Philodinidae</taxon>
        <taxon>Rotaria</taxon>
    </lineage>
</organism>
<dbReference type="Pfam" id="PF13424">
    <property type="entry name" value="TPR_12"/>
    <property type="match status" value="1"/>
</dbReference>
<dbReference type="Proteomes" id="UP000663836">
    <property type="component" value="Unassembled WGS sequence"/>
</dbReference>